<sequence>MPTSPTSVNIVEVSRVTRSGRVFLAMSQKKNDASTSPPAPVEPPIVNPGLDRANETI</sequence>
<name>A0A392U3T9_9FABA</name>
<feature type="non-terminal residue" evidence="2">
    <location>
        <position position="57"/>
    </location>
</feature>
<proteinExistence type="predicted"/>
<organism evidence="2 3">
    <name type="scientific">Trifolium medium</name>
    <dbReference type="NCBI Taxonomy" id="97028"/>
    <lineage>
        <taxon>Eukaryota</taxon>
        <taxon>Viridiplantae</taxon>
        <taxon>Streptophyta</taxon>
        <taxon>Embryophyta</taxon>
        <taxon>Tracheophyta</taxon>
        <taxon>Spermatophyta</taxon>
        <taxon>Magnoliopsida</taxon>
        <taxon>eudicotyledons</taxon>
        <taxon>Gunneridae</taxon>
        <taxon>Pentapetalae</taxon>
        <taxon>rosids</taxon>
        <taxon>fabids</taxon>
        <taxon>Fabales</taxon>
        <taxon>Fabaceae</taxon>
        <taxon>Papilionoideae</taxon>
        <taxon>50 kb inversion clade</taxon>
        <taxon>NPAAA clade</taxon>
        <taxon>Hologalegina</taxon>
        <taxon>IRL clade</taxon>
        <taxon>Trifolieae</taxon>
        <taxon>Trifolium</taxon>
    </lineage>
</organism>
<dbReference type="EMBL" id="LXQA010730768">
    <property type="protein sequence ID" value="MCI68111.1"/>
    <property type="molecule type" value="Genomic_DNA"/>
</dbReference>
<evidence type="ECO:0000256" key="1">
    <source>
        <dbReference type="SAM" id="MobiDB-lite"/>
    </source>
</evidence>
<feature type="region of interest" description="Disordered" evidence="1">
    <location>
        <begin position="28"/>
        <end position="57"/>
    </location>
</feature>
<reference evidence="2 3" key="1">
    <citation type="journal article" date="2018" name="Front. Plant Sci.">
        <title>Red Clover (Trifolium pratense) and Zigzag Clover (T. medium) - A Picture of Genomic Similarities and Differences.</title>
        <authorList>
            <person name="Dluhosova J."/>
            <person name="Istvanek J."/>
            <person name="Nedelnik J."/>
            <person name="Repkova J."/>
        </authorList>
    </citation>
    <scope>NUCLEOTIDE SEQUENCE [LARGE SCALE GENOMIC DNA]</scope>
    <source>
        <strain evidence="3">cv. 10/8</strain>
        <tissue evidence="2">Leaf</tissue>
    </source>
</reference>
<keyword evidence="3" id="KW-1185">Reference proteome</keyword>
<accession>A0A392U3T9</accession>
<dbReference type="Proteomes" id="UP000265520">
    <property type="component" value="Unassembled WGS sequence"/>
</dbReference>
<evidence type="ECO:0000313" key="3">
    <source>
        <dbReference type="Proteomes" id="UP000265520"/>
    </source>
</evidence>
<evidence type="ECO:0000313" key="2">
    <source>
        <dbReference type="EMBL" id="MCI68111.1"/>
    </source>
</evidence>
<feature type="compositionally biased region" description="Pro residues" evidence="1">
    <location>
        <begin position="37"/>
        <end position="46"/>
    </location>
</feature>
<comment type="caution">
    <text evidence="2">The sequence shown here is derived from an EMBL/GenBank/DDBJ whole genome shotgun (WGS) entry which is preliminary data.</text>
</comment>
<dbReference type="AlphaFoldDB" id="A0A392U3T9"/>
<protein>
    <submittedName>
        <fullName evidence="2">Uncharacterized protein</fullName>
    </submittedName>
</protein>